<dbReference type="Gene3D" id="1.10.12.10">
    <property type="entry name" value="Lyase 2-enoyl-coa Hydratase, Chain A, domain 2"/>
    <property type="match status" value="1"/>
</dbReference>
<comment type="similarity">
    <text evidence="1 2">Belongs to the enoyl-CoA hydratase/isomerase family.</text>
</comment>
<reference evidence="3" key="1">
    <citation type="submission" date="2022-05" db="EMBL/GenBank/DDBJ databases">
        <title>An RpoN-dependent PEP-CTERM gene is involved in floc formation of an Aquincola tertiaricarbonis strain.</title>
        <authorList>
            <person name="Qiu D."/>
            <person name="Xia M."/>
        </authorList>
    </citation>
    <scope>NUCLEOTIDE SEQUENCE</scope>
    <source>
        <strain evidence="3">RN12</strain>
    </source>
</reference>
<dbReference type="SUPFAM" id="SSF52096">
    <property type="entry name" value="ClpP/crotonase"/>
    <property type="match status" value="1"/>
</dbReference>
<dbReference type="InterPro" id="IPR001753">
    <property type="entry name" value="Enoyl-CoA_hydra/iso"/>
</dbReference>
<accession>A0ABY4S9P9</accession>
<evidence type="ECO:0000256" key="2">
    <source>
        <dbReference type="RuleBase" id="RU003707"/>
    </source>
</evidence>
<proteinExistence type="inferred from homology"/>
<protein>
    <submittedName>
        <fullName evidence="3">2-(1,2-epoxy-1,2-dihydrophenyl)acetyl-CoA isomerase PaaG</fullName>
        <ecNumber evidence="3">5.3.3.18</ecNumber>
    </submittedName>
</protein>
<dbReference type="PANTHER" id="PTHR43459">
    <property type="entry name" value="ENOYL-COA HYDRATASE"/>
    <property type="match status" value="1"/>
</dbReference>
<sequence>MTSPTPSALVLSSFGEGVLTLTLNRPAQLNSFTGEMHVALMAALEAAAADAQVRCVVITGAGRAFCAGQDLGDPAAAPDLTPGAEPKDLGALIERHYRPLVLRLRTMPVPVVAAVNGVAAGAGANLALCCDLVVAARSASFIQAFAKIGLVPDTGGTWLLPRLVGRARALGLAMLGDKLPAEQAQQMGLIWQCVDDADLPATVQALAARLAAMPARALAATRQAMDAAGTMDLSMALDEEAHLQRNLGRAHDYLEGVAAFQAKRAPRFSDR</sequence>
<dbReference type="CDD" id="cd06558">
    <property type="entry name" value="crotonase-like"/>
    <property type="match status" value="1"/>
</dbReference>
<keyword evidence="4" id="KW-1185">Reference proteome</keyword>
<dbReference type="EMBL" id="CP097636">
    <property type="protein sequence ID" value="URI08756.1"/>
    <property type="molecule type" value="Genomic_DNA"/>
</dbReference>
<dbReference type="GO" id="GO:0016853">
    <property type="term" value="F:isomerase activity"/>
    <property type="evidence" value="ECO:0007669"/>
    <property type="project" value="UniProtKB-KW"/>
</dbReference>
<dbReference type="EC" id="5.3.3.18" evidence="3"/>
<dbReference type="Gene3D" id="3.90.226.10">
    <property type="entry name" value="2-enoyl-CoA Hydratase, Chain A, domain 1"/>
    <property type="match status" value="1"/>
</dbReference>
<gene>
    <name evidence="3" type="primary">paaG</name>
    <name evidence="3" type="ORF">MW290_24580</name>
</gene>
<dbReference type="InterPro" id="IPR011968">
    <property type="entry name" value="PaaB1"/>
</dbReference>
<dbReference type="NCBIfam" id="TIGR02280">
    <property type="entry name" value="PaaB1"/>
    <property type="match status" value="1"/>
</dbReference>
<dbReference type="InterPro" id="IPR014748">
    <property type="entry name" value="Enoyl-CoA_hydra_C"/>
</dbReference>
<dbReference type="Pfam" id="PF00378">
    <property type="entry name" value="ECH_1"/>
    <property type="match status" value="1"/>
</dbReference>
<dbReference type="RefSeq" id="WP_250196976.1">
    <property type="nucleotide sequence ID" value="NZ_CP097636.1"/>
</dbReference>
<keyword evidence="3" id="KW-0413">Isomerase</keyword>
<evidence type="ECO:0000313" key="3">
    <source>
        <dbReference type="EMBL" id="URI08756.1"/>
    </source>
</evidence>
<dbReference type="PROSITE" id="PS00166">
    <property type="entry name" value="ENOYL_COA_HYDRATASE"/>
    <property type="match status" value="1"/>
</dbReference>
<dbReference type="PANTHER" id="PTHR43459:SF1">
    <property type="entry name" value="EG:BACN32G11.4 PROTEIN"/>
    <property type="match status" value="1"/>
</dbReference>
<evidence type="ECO:0000256" key="1">
    <source>
        <dbReference type="ARBA" id="ARBA00005254"/>
    </source>
</evidence>
<evidence type="ECO:0000313" key="4">
    <source>
        <dbReference type="Proteomes" id="UP001056201"/>
    </source>
</evidence>
<name>A0ABY4S9P9_AQUTE</name>
<dbReference type="InterPro" id="IPR029045">
    <property type="entry name" value="ClpP/crotonase-like_dom_sf"/>
</dbReference>
<dbReference type="InterPro" id="IPR018376">
    <property type="entry name" value="Enoyl-CoA_hyd/isom_CS"/>
</dbReference>
<dbReference type="Proteomes" id="UP001056201">
    <property type="component" value="Chromosome 2"/>
</dbReference>
<organism evidence="3 4">
    <name type="scientific">Aquincola tertiaricarbonis</name>
    <dbReference type="NCBI Taxonomy" id="391953"/>
    <lineage>
        <taxon>Bacteria</taxon>
        <taxon>Pseudomonadati</taxon>
        <taxon>Pseudomonadota</taxon>
        <taxon>Betaproteobacteria</taxon>
        <taxon>Burkholderiales</taxon>
        <taxon>Sphaerotilaceae</taxon>
        <taxon>Aquincola</taxon>
    </lineage>
</organism>